<dbReference type="OrthoDB" id="134501at2"/>
<dbReference type="Pfam" id="PF13365">
    <property type="entry name" value="Trypsin_2"/>
    <property type="match status" value="1"/>
</dbReference>
<evidence type="ECO:0000256" key="2">
    <source>
        <dbReference type="ARBA" id="ARBA00022737"/>
    </source>
</evidence>
<gene>
    <name evidence="5" type="ORF">NRB20_33930</name>
</gene>
<comment type="caution">
    <text evidence="5">The sequence shown here is derived from an EMBL/GenBank/DDBJ whole genome shotgun (WGS) entry which is preliminary data.</text>
</comment>
<dbReference type="PANTHER" id="PTHR19857">
    <property type="entry name" value="MITOCHONDRIAL DIVISION PROTEIN 1-RELATED"/>
    <property type="match status" value="1"/>
</dbReference>
<dbReference type="SUPFAM" id="SSF50494">
    <property type="entry name" value="Trypsin-like serine proteases"/>
    <property type="match status" value="1"/>
</dbReference>
<reference evidence="5 6" key="1">
    <citation type="submission" date="2019-10" db="EMBL/GenBank/DDBJ databases">
        <title>Nocardia macrotermitis sp. nov. and Nocardia aurantia sp. nov., isolated from the gut of fungus growing-termite Macrotermes natalensis.</title>
        <authorList>
            <person name="Benndorf R."/>
            <person name="Schwitalla J."/>
            <person name="Martin K."/>
            <person name="De Beer W."/>
            <person name="Kaster A.-K."/>
            <person name="Vollmers J."/>
            <person name="Poulsen M."/>
            <person name="Beemelmanns C."/>
        </authorList>
    </citation>
    <scope>NUCLEOTIDE SEQUENCE [LARGE SCALE GENOMIC DNA]</scope>
    <source>
        <strain evidence="5 6">RB20</strain>
    </source>
</reference>
<dbReference type="Pfam" id="PF20703">
    <property type="entry name" value="nSTAND1"/>
    <property type="match status" value="1"/>
</dbReference>
<keyword evidence="2" id="KW-0677">Repeat</keyword>
<dbReference type="EMBL" id="WEGK01000006">
    <property type="protein sequence ID" value="MQY20291.1"/>
    <property type="molecule type" value="Genomic_DNA"/>
</dbReference>
<name>A0A7K0D3V4_9NOCA</name>
<dbReference type="SUPFAM" id="SSF52540">
    <property type="entry name" value="P-loop containing nucleoside triphosphate hydrolases"/>
    <property type="match status" value="1"/>
</dbReference>
<keyword evidence="6" id="KW-1185">Reference proteome</keyword>
<keyword evidence="3" id="KW-1133">Transmembrane helix</keyword>
<organism evidence="5 6">
    <name type="scientific">Nocardia macrotermitis</name>
    <dbReference type="NCBI Taxonomy" id="2585198"/>
    <lineage>
        <taxon>Bacteria</taxon>
        <taxon>Bacillati</taxon>
        <taxon>Actinomycetota</taxon>
        <taxon>Actinomycetes</taxon>
        <taxon>Mycobacteriales</taxon>
        <taxon>Nocardiaceae</taxon>
        <taxon>Nocardia</taxon>
    </lineage>
</organism>
<feature type="domain" description="Novel STAND NTPase 1" evidence="4">
    <location>
        <begin position="222"/>
        <end position="612"/>
    </location>
</feature>
<sequence length="1481" mass="155315">MTNPERATPDATGPGSLDAAVLRIFDTAGGVVGLGFLITEQIALTCAHVVTAATHSGADAESSTGASLDVDLPLLSSNHRVKATVEQLIPATSWSSGDVAVLRLDAPLADAHPVRLIEAGQLWGHPARAYGLPQGRPAGVWHSSVLRHRQANGWVQADLAGSGYQVSPGFSGGPVWDDELAGVVGMMVAAESGQPPVSYLIPTENLLAAWPGLRAHVVPPSPFRGLRPFYEADAAAFHSRDAESDRVARTVGEQRWTTLVGPSGCGKSSLAMAGVLPRRRAAGDIPVVMRPGLHSGPLHALAAGLLPLLEPDLPETRRFTETETLADVLARQGLSEIVPRILELHRADRLLVVVDQFEEFLDLPPDVVDSIADVLFGDETPAAVKVLSTLRADFLEPLLAHPRLGPVVSQRVVALEPMRPEQLREIITKPVDDTPGVAYQPNLAERILTDAGAESGALPLLGFTLELLWERQDRGLLTHRAYEKLGGVAGALGEYADRAWSENVPEQDEQAAEHVLAQLIRIPIGTSAATRRIASRSELGEQGWRIAQRLAATRLLVITVGDGPDTVELAHEALITGWGRLAVRIVTDRTFLDWHESLRHDLDRWQRSGRARDLLPTPTALAVARDWLRQRGNDLSETEREFLERGRRYHRSRLRRRRAFYAMLGVLILAIGGGSVVLVHARQDSARKAAVVRSNTLAADAQALTVSDPGLAAQLALAAFRSSPTEAATTAVYSALHAAMLDNVLATTKDSVLRVATQRNGPLAAAMLSPADHKSGTVQVWNLGDPAKAVMLSTIRTPGATAVALAPRTPLLAAPCDDEGLCLWNLVDPAHPVVQAHLPPSPLHGAVTAMAISSDGTLLAAAIAPGGTALWSIAQPDRPNLIATLPNPSDGSQLFAAVTFAPNGSLLAQTQENGATSLWSLADPAAPTRIGTINTGYQSIAIDSTGTVLAGAGDLNLNLWDIRNPSAPATINVEDAAGLLTVDLQALSVSPDGRTLAVGGSGTTNGNSQLCQLDLAGLTKDSEMAVPSCQSTGSSMSTIAYTSTGALLGGGYDNTLRLWRDSPARIPNTVVYNANSTQLVTSGEHVMLAAIMDSQRASALGLWNLDAVGGPTLESTIPVESAAPAEPAGGLFASGLFAAFIATDVVLTETDDGDIRIWNIADPHHPRRTAELGQVKNGPGEIPGGGPPDVVGSNGNILAVLEDKGTLRLWHVDSTGTATQAGVIVDPDATGPGSVLGGGNTAFLTTTNGMDWWDISDPAHPVKTGFSALAGADTGEGITSSTGAYVAATRPTLLQGGSTLALYNLAEGRVLSSAIVSRRTGFVLTLSHDGNLLAASGFGGNGLSVWRTSDPRSPQFAVSLTTAADLAGVGISDDDTMLVDWSGRTVQLWGIGDLGAPALVGNFDSSPGVITTAGFTGDGKYLLLTTTSYGSPSSVYFLRTDPRGAADQLCSIITSPITPAQWAQDAPGVTYQNPCPAPRDR</sequence>
<dbReference type="InterPro" id="IPR015943">
    <property type="entry name" value="WD40/YVTN_repeat-like_dom_sf"/>
</dbReference>
<proteinExistence type="predicted"/>
<dbReference type="InterPro" id="IPR049052">
    <property type="entry name" value="nSTAND1"/>
</dbReference>
<evidence type="ECO:0000313" key="5">
    <source>
        <dbReference type="EMBL" id="MQY20291.1"/>
    </source>
</evidence>
<dbReference type="InterPro" id="IPR027417">
    <property type="entry name" value="P-loop_NTPase"/>
</dbReference>
<keyword evidence="1" id="KW-0853">WD repeat</keyword>
<dbReference type="InterPro" id="IPR051179">
    <property type="entry name" value="WD_repeat_multifunction"/>
</dbReference>
<dbReference type="SUPFAM" id="SSF50978">
    <property type="entry name" value="WD40 repeat-like"/>
    <property type="match status" value="1"/>
</dbReference>
<feature type="transmembrane region" description="Helical" evidence="3">
    <location>
        <begin position="659"/>
        <end position="681"/>
    </location>
</feature>
<evidence type="ECO:0000313" key="6">
    <source>
        <dbReference type="Proteomes" id="UP000438448"/>
    </source>
</evidence>
<protein>
    <recommendedName>
        <fullName evidence="4">Novel STAND NTPase 1 domain-containing protein</fullName>
    </recommendedName>
</protein>
<evidence type="ECO:0000256" key="1">
    <source>
        <dbReference type="ARBA" id="ARBA00022574"/>
    </source>
</evidence>
<dbReference type="Proteomes" id="UP000438448">
    <property type="component" value="Unassembled WGS sequence"/>
</dbReference>
<evidence type="ECO:0000259" key="4">
    <source>
        <dbReference type="Pfam" id="PF20703"/>
    </source>
</evidence>
<dbReference type="PANTHER" id="PTHR19857:SF8">
    <property type="entry name" value="ANGIO-ASSOCIATED MIGRATORY CELL PROTEIN"/>
    <property type="match status" value="1"/>
</dbReference>
<dbReference type="InterPro" id="IPR036322">
    <property type="entry name" value="WD40_repeat_dom_sf"/>
</dbReference>
<dbReference type="RefSeq" id="WP_153411034.1">
    <property type="nucleotide sequence ID" value="NZ_WEGK01000006.1"/>
</dbReference>
<dbReference type="CDD" id="cd00267">
    <property type="entry name" value="ABC_ATPase"/>
    <property type="match status" value="1"/>
</dbReference>
<accession>A0A7K0D3V4</accession>
<keyword evidence="3" id="KW-0472">Membrane</keyword>
<dbReference type="Gene3D" id="2.130.10.10">
    <property type="entry name" value="YVTN repeat-like/Quinoprotein amine dehydrogenase"/>
    <property type="match status" value="3"/>
</dbReference>
<evidence type="ECO:0000256" key="3">
    <source>
        <dbReference type="SAM" id="Phobius"/>
    </source>
</evidence>
<dbReference type="SUPFAM" id="SSF50993">
    <property type="entry name" value="Peptidase/esterase 'gauge' domain"/>
    <property type="match status" value="1"/>
</dbReference>
<dbReference type="InterPro" id="IPR009003">
    <property type="entry name" value="Peptidase_S1_PA"/>
</dbReference>
<keyword evidence="3" id="KW-0812">Transmembrane</keyword>
<dbReference type="Gene3D" id="2.40.10.120">
    <property type="match status" value="1"/>
</dbReference>